<protein>
    <submittedName>
        <fullName evidence="1">Uncharacterized protein</fullName>
    </submittedName>
</protein>
<sequence>MVFTVQFKKLEFLCSTYVDEISGELDSFF</sequence>
<dbReference type="AlphaFoldDB" id="A0A381YAH6"/>
<name>A0A381YAH6_9ZZZZ</name>
<accession>A0A381YAH6</accession>
<evidence type="ECO:0000313" key="1">
    <source>
        <dbReference type="EMBL" id="SVA73622.1"/>
    </source>
</evidence>
<gene>
    <name evidence="1" type="ORF">METZ01_LOCUS126476</name>
</gene>
<proteinExistence type="predicted"/>
<dbReference type="EMBL" id="UINC01017688">
    <property type="protein sequence ID" value="SVA73622.1"/>
    <property type="molecule type" value="Genomic_DNA"/>
</dbReference>
<reference evidence="1" key="1">
    <citation type="submission" date="2018-05" db="EMBL/GenBank/DDBJ databases">
        <authorList>
            <person name="Lanie J.A."/>
            <person name="Ng W.-L."/>
            <person name="Kazmierczak K.M."/>
            <person name="Andrzejewski T.M."/>
            <person name="Davidsen T.M."/>
            <person name="Wayne K.J."/>
            <person name="Tettelin H."/>
            <person name="Glass J.I."/>
            <person name="Rusch D."/>
            <person name="Podicherti R."/>
            <person name="Tsui H.-C.T."/>
            <person name="Winkler M.E."/>
        </authorList>
    </citation>
    <scope>NUCLEOTIDE SEQUENCE</scope>
</reference>
<organism evidence="1">
    <name type="scientific">marine metagenome</name>
    <dbReference type="NCBI Taxonomy" id="408172"/>
    <lineage>
        <taxon>unclassified sequences</taxon>
        <taxon>metagenomes</taxon>
        <taxon>ecological metagenomes</taxon>
    </lineage>
</organism>